<evidence type="ECO:0000313" key="19">
    <source>
        <dbReference type="EMBL" id="MCL6423941.1"/>
    </source>
</evidence>
<keyword evidence="8" id="KW-0547">Nucleotide-binding</keyword>
<reference evidence="19" key="1">
    <citation type="submission" date="2022-02" db="EMBL/GenBank/DDBJ databases">
        <authorList>
            <person name="Lee M."/>
            <person name="Kim S.-J."/>
            <person name="Jung M.-Y."/>
        </authorList>
    </citation>
    <scope>NUCLEOTIDE SEQUENCE</scope>
    <source>
        <strain evidence="19">JHP9</strain>
    </source>
</reference>
<dbReference type="CDD" id="cd00075">
    <property type="entry name" value="HATPase"/>
    <property type="match status" value="1"/>
</dbReference>
<dbReference type="Pfam" id="PF02518">
    <property type="entry name" value="HATPase_c"/>
    <property type="match status" value="1"/>
</dbReference>
<evidence type="ECO:0000256" key="14">
    <source>
        <dbReference type="ARBA" id="ARBA00035305"/>
    </source>
</evidence>
<dbReference type="InterPro" id="IPR047669">
    <property type="entry name" value="MtrAB_MtrB"/>
</dbReference>
<evidence type="ECO:0000256" key="12">
    <source>
        <dbReference type="ARBA" id="ARBA00023012"/>
    </source>
</evidence>
<evidence type="ECO:0000313" key="20">
    <source>
        <dbReference type="Proteomes" id="UP001203761"/>
    </source>
</evidence>
<evidence type="ECO:0000256" key="1">
    <source>
        <dbReference type="ARBA" id="ARBA00000085"/>
    </source>
</evidence>
<evidence type="ECO:0000256" key="9">
    <source>
        <dbReference type="ARBA" id="ARBA00022777"/>
    </source>
</evidence>
<evidence type="ECO:0000259" key="17">
    <source>
        <dbReference type="PROSITE" id="PS50109"/>
    </source>
</evidence>
<keyword evidence="11 16" id="KW-1133">Transmembrane helix</keyword>
<dbReference type="Gene3D" id="3.30.565.10">
    <property type="entry name" value="Histidine kinase-like ATPase, C-terminal domain"/>
    <property type="match status" value="1"/>
</dbReference>
<dbReference type="SUPFAM" id="SSF55874">
    <property type="entry name" value="ATPase domain of HSP90 chaperone/DNA topoisomerase II/histidine kinase"/>
    <property type="match status" value="1"/>
</dbReference>
<keyword evidence="7 16" id="KW-0812">Transmembrane</keyword>
<dbReference type="InterPro" id="IPR036097">
    <property type="entry name" value="HisK_dim/P_sf"/>
</dbReference>
<evidence type="ECO:0000256" key="3">
    <source>
        <dbReference type="ARBA" id="ARBA00012438"/>
    </source>
</evidence>
<evidence type="ECO:0000256" key="15">
    <source>
        <dbReference type="SAM" id="MobiDB-lite"/>
    </source>
</evidence>
<comment type="subcellular location">
    <subcellularLocation>
        <location evidence="2">Cell membrane</location>
        <topology evidence="2">Multi-pass membrane protein</topology>
    </subcellularLocation>
</comment>
<dbReference type="CDD" id="cd06225">
    <property type="entry name" value="HAMP"/>
    <property type="match status" value="1"/>
</dbReference>
<dbReference type="PROSITE" id="PS50109">
    <property type="entry name" value="HIS_KIN"/>
    <property type="match status" value="1"/>
</dbReference>
<keyword evidence="9 19" id="KW-0418">Kinase</keyword>
<feature type="transmembrane region" description="Helical" evidence="16">
    <location>
        <begin position="164"/>
        <end position="187"/>
    </location>
</feature>
<dbReference type="SMART" id="SM00304">
    <property type="entry name" value="HAMP"/>
    <property type="match status" value="1"/>
</dbReference>
<dbReference type="InterPro" id="IPR005467">
    <property type="entry name" value="His_kinase_dom"/>
</dbReference>
<proteinExistence type="predicted"/>
<comment type="catalytic activity">
    <reaction evidence="1">
        <text>ATP + protein L-histidine = ADP + protein N-phospho-L-histidine.</text>
        <dbReference type="EC" id="2.7.13.3"/>
    </reaction>
</comment>
<protein>
    <recommendedName>
        <fullName evidence="14">Sensor histidine kinase MtrB</fullName>
        <ecNumber evidence="3">2.7.13.3</ecNumber>
    </recommendedName>
</protein>
<evidence type="ECO:0000256" key="8">
    <source>
        <dbReference type="ARBA" id="ARBA00022741"/>
    </source>
</evidence>
<evidence type="ECO:0000256" key="13">
    <source>
        <dbReference type="ARBA" id="ARBA00023136"/>
    </source>
</evidence>
<keyword evidence="12" id="KW-0902">Two-component regulatory system</keyword>
<keyword evidence="5" id="KW-0597">Phosphoprotein</keyword>
<comment type="caution">
    <text evidence="19">The sequence shown here is derived from an EMBL/GenBank/DDBJ whole genome shotgun (WGS) entry which is preliminary data.</text>
</comment>
<evidence type="ECO:0000256" key="2">
    <source>
        <dbReference type="ARBA" id="ARBA00004651"/>
    </source>
</evidence>
<evidence type="ECO:0000259" key="18">
    <source>
        <dbReference type="PROSITE" id="PS50885"/>
    </source>
</evidence>
<dbReference type="PANTHER" id="PTHR43547">
    <property type="entry name" value="TWO-COMPONENT HISTIDINE KINASE"/>
    <property type="match status" value="1"/>
</dbReference>
<keyword evidence="6" id="KW-0808">Transferase</keyword>
<evidence type="ECO:0000256" key="6">
    <source>
        <dbReference type="ARBA" id="ARBA00022679"/>
    </source>
</evidence>
<keyword evidence="4" id="KW-1003">Cell membrane</keyword>
<dbReference type="SMART" id="SM00387">
    <property type="entry name" value="HATPase_c"/>
    <property type="match status" value="1"/>
</dbReference>
<dbReference type="InterPro" id="IPR003594">
    <property type="entry name" value="HATPase_dom"/>
</dbReference>
<dbReference type="SUPFAM" id="SSF47384">
    <property type="entry name" value="Homodimeric domain of signal transducing histidine kinase"/>
    <property type="match status" value="1"/>
</dbReference>
<evidence type="ECO:0000256" key="5">
    <source>
        <dbReference type="ARBA" id="ARBA00022553"/>
    </source>
</evidence>
<feature type="domain" description="Histidine kinase" evidence="17">
    <location>
        <begin position="252"/>
        <end position="469"/>
    </location>
</feature>
<dbReference type="Pfam" id="PF00512">
    <property type="entry name" value="HisKA"/>
    <property type="match status" value="1"/>
</dbReference>
<dbReference type="Proteomes" id="UP001203761">
    <property type="component" value="Unassembled WGS sequence"/>
</dbReference>
<dbReference type="PRINTS" id="PR00344">
    <property type="entry name" value="BCTRLSENSOR"/>
</dbReference>
<dbReference type="SUPFAM" id="SSF158472">
    <property type="entry name" value="HAMP domain-like"/>
    <property type="match status" value="1"/>
</dbReference>
<dbReference type="NCBIfam" id="NF040691">
    <property type="entry name" value="MtrAB_MtrB"/>
    <property type="match status" value="1"/>
</dbReference>
<accession>A0ABT0R218</accession>
<evidence type="ECO:0000256" key="4">
    <source>
        <dbReference type="ARBA" id="ARBA00022475"/>
    </source>
</evidence>
<dbReference type="InterPro" id="IPR036890">
    <property type="entry name" value="HATPase_C_sf"/>
</dbReference>
<evidence type="ECO:0000256" key="10">
    <source>
        <dbReference type="ARBA" id="ARBA00022840"/>
    </source>
</evidence>
<dbReference type="GO" id="GO:0016301">
    <property type="term" value="F:kinase activity"/>
    <property type="evidence" value="ECO:0007669"/>
    <property type="project" value="UniProtKB-KW"/>
</dbReference>
<dbReference type="PANTHER" id="PTHR43547:SF2">
    <property type="entry name" value="HYBRID SIGNAL TRANSDUCTION HISTIDINE KINASE C"/>
    <property type="match status" value="1"/>
</dbReference>
<dbReference type="EMBL" id="JAKNCJ010000006">
    <property type="protein sequence ID" value="MCL6423941.1"/>
    <property type="molecule type" value="Genomic_DNA"/>
</dbReference>
<keyword evidence="10" id="KW-0067">ATP-binding</keyword>
<keyword evidence="20" id="KW-1185">Reference proteome</keyword>
<dbReference type="Pfam" id="PF00672">
    <property type="entry name" value="HAMP"/>
    <property type="match status" value="1"/>
</dbReference>
<dbReference type="Gene3D" id="1.10.287.130">
    <property type="match status" value="1"/>
</dbReference>
<keyword evidence="13 16" id="KW-0472">Membrane</keyword>
<dbReference type="EC" id="2.7.13.3" evidence="3"/>
<name>A0ABT0R218_9MICO</name>
<dbReference type="PROSITE" id="PS50885">
    <property type="entry name" value="HAMP"/>
    <property type="match status" value="1"/>
</dbReference>
<feature type="domain" description="HAMP" evidence="18">
    <location>
        <begin position="185"/>
        <end position="237"/>
    </location>
</feature>
<feature type="region of interest" description="Disordered" evidence="15">
    <location>
        <begin position="471"/>
        <end position="519"/>
    </location>
</feature>
<evidence type="ECO:0000256" key="7">
    <source>
        <dbReference type="ARBA" id="ARBA00022692"/>
    </source>
</evidence>
<organism evidence="19 20">
    <name type="scientific">Brachybacterium equifaecis</name>
    <dbReference type="NCBI Taxonomy" id="2910770"/>
    <lineage>
        <taxon>Bacteria</taxon>
        <taxon>Bacillati</taxon>
        <taxon>Actinomycetota</taxon>
        <taxon>Actinomycetes</taxon>
        <taxon>Micrococcales</taxon>
        <taxon>Dermabacteraceae</taxon>
        <taxon>Brachybacterium</taxon>
    </lineage>
</organism>
<dbReference type="InterPro" id="IPR003660">
    <property type="entry name" value="HAMP_dom"/>
</dbReference>
<evidence type="ECO:0000256" key="16">
    <source>
        <dbReference type="SAM" id="Phobius"/>
    </source>
</evidence>
<sequence>MLAVGAYLTSVISDGLYEQRRDQALEESASARGDLVAALGPVSGATSTQTQDAAAAFVQSLRTAEGSSRRDAAVVPVDASAPISAVASDRAVLDLVDADFTAALAEDPDTLVWRSVSREDDSGRAQPQLLVGTRVVLPGSGSFDLLMLYSLRQEQQTLTLVQRAMAGGALVLLGLVVGIAIGVARLVTVPLQRAASAAERIADGDLSSRMEVSGRDELAKVGRSFNAMAENLEQKVLDLTELSRVQQRFVSDVSHELRTPLTTIRMATSVLDEHSSGFEPDLRRTTELLSTQVRRFDTLLADLLEISRFDAGAATLEARSADLSSLVERAAENVRPLALSRGTQLELLGRTGECEAVMDPRRIDRVLRNLLVNAIEHGAGGPVRVRTAANEEAVAVTVQDFGTGIDPEDAARVFDRFWRADPSRARTLGGTGLGLAISVEDAHLHGGWLQAWGRRGEGAVFRLTLPRRPGAPISRSPLPLEQSFSEAPLEGAEPPAVTGSIPAVRPDSLPQIGGDDAQP</sequence>
<dbReference type="SMART" id="SM00388">
    <property type="entry name" value="HisKA"/>
    <property type="match status" value="1"/>
</dbReference>
<dbReference type="CDD" id="cd00082">
    <property type="entry name" value="HisKA"/>
    <property type="match status" value="1"/>
</dbReference>
<evidence type="ECO:0000256" key="11">
    <source>
        <dbReference type="ARBA" id="ARBA00022989"/>
    </source>
</evidence>
<gene>
    <name evidence="19" type="ORF">Bequi_11220</name>
</gene>
<dbReference type="InterPro" id="IPR004358">
    <property type="entry name" value="Sig_transdc_His_kin-like_C"/>
</dbReference>
<dbReference type="InterPro" id="IPR003661">
    <property type="entry name" value="HisK_dim/P_dom"/>
</dbReference>
<dbReference type="Gene3D" id="6.10.340.10">
    <property type="match status" value="1"/>
</dbReference>